<proteinExistence type="predicted"/>
<dbReference type="Proteomes" id="UP001596119">
    <property type="component" value="Unassembled WGS sequence"/>
</dbReference>
<name>A0ABW1I3I6_9PSEU</name>
<evidence type="ECO:0000313" key="2">
    <source>
        <dbReference type="EMBL" id="MFC5948181.1"/>
    </source>
</evidence>
<feature type="region of interest" description="Disordered" evidence="1">
    <location>
        <begin position="1"/>
        <end position="20"/>
    </location>
</feature>
<dbReference type="RefSeq" id="WP_379565241.1">
    <property type="nucleotide sequence ID" value="NZ_JBHSQK010000012.1"/>
</dbReference>
<keyword evidence="3" id="KW-1185">Reference proteome</keyword>
<dbReference type="EMBL" id="JBHSQK010000012">
    <property type="protein sequence ID" value="MFC5948181.1"/>
    <property type="molecule type" value="Genomic_DNA"/>
</dbReference>
<accession>A0ABW1I3I6</accession>
<sequence length="246" mass="24747">MEVGRAVPGEPAGAVSADEPAGPVAAIEPLACGRDAAEVWDHAVEGTLDAHERECPHCRAAAADALGLDDVVHRMAAERPVPPPSVLDGVMQAVVDTVTAELRPQDLLPLDSPAGPARLSRPAAARVLRHVVDGMDGMRARSCRIEPAGSGTDGAWAAGGGTGGGTGGVADDGAVNGGTVNGAEVNGGRADPFGVTVAITVTARFGVDLASVTARVRQMVVAAGEQALGVPVRSVDIAVVDLWDEP</sequence>
<gene>
    <name evidence="2" type="ORF">ACFQH9_07830</name>
</gene>
<protein>
    <submittedName>
        <fullName evidence="2">Asp23/Gls24 family envelope stress response protein</fullName>
    </submittedName>
</protein>
<evidence type="ECO:0000256" key="1">
    <source>
        <dbReference type="SAM" id="MobiDB-lite"/>
    </source>
</evidence>
<comment type="caution">
    <text evidence="2">The sequence shown here is derived from an EMBL/GenBank/DDBJ whole genome shotgun (WGS) entry which is preliminary data.</text>
</comment>
<organism evidence="2 3">
    <name type="scientific">Pseudonocardia lutea</name>
    <dbReference type="NCBI Taxonomy" id="2172015"/>
    <lineage>
        <taxon>Bacteria</taxon>
        <taxon>Bacillati</taxon>
        <taxon>Actinomycetota</taxon>
        <taxon>Actinomycetes</taxon>
        <taxon>Pseudonocardiales</taxon>
        <taxon>Pseudonocardiaceae</taxon>
        <taxon>Pseudonocardia</taxon>
    </lineage>
</organism>
<reference evidence="3" key="1">
    <citation type="journal article" date="2019" name="Int. J. Syst. Evol. Microbiol.">
        <title>The Global Catalogue of Microorganisms (GCM) 10K type strain sequencing project: providing services to taxonomists for standard genome sequencing and annotation.</title>
        <authorList>
            <consortium name="The Broad Institute Genomics Platform"/>
            <consortium name="The Broad Institute Genome Sequencing Center for Infectious Disease"/>
            <person name="Wu L."/>
            <person name="Ma J."/>
        </authorList>
    </citation>
    <scope>NUCLEOTIDE SEQUENCE [LARGE SCALE GENOMIC DNA]</scope>
    <source>
        <strain evidence="3">CGMCC 4.7397</strain>
    </source>
</reference>
<evidence type="ECO:0000313" key="3">
    <source>
        <dbReference type="Proteomes" id="UP001596119"/>
    </source>
</evidence>